<evidence type="ECO:0000259" key="1">
    <source>
        <dbReference type="Pfam" id="PF20150"/>
    </source>
</evidence>
<proteinExistence type="predicted"/>
<reference evidence="3" key="1">
    <citation type="journal article" date="2012" name="PLoS Genet.">
        <title>The genomes of the fungal plant pathogens Cladosporium fulvum and Dothistroma septosporum reveal adaptation to different hosts and lifestyles but also signatures of common ancestry.</title>
        <authorList>
            <person name="de Wit P.J.G.M."/>
            <person name="van der Burgt A."/>
            <person name="Oekmen B."/>
            <person name="Stergiopoulos I."/>
            <person name="Abd-Elsalam K.A."/>
            <person name="Aerts A.L."/>
            <person name="Bahkali A.H."/>
            <person name="Beenen H.G."/>
            <person name="Chettri P."/>
            <person name="Cox M.P."/>
            <person name="Datema E."/>
            <person name="de Vries R.P."/>
            <person name="Dhillon B."/>
            <person name="Ganley A.R."/>
            <person name="Griffiths S.A."/>
            <person name="Guo Y."/>
            <person name="Hamelin R.C."/>
            <person name="Henrissat B."/>
            <person name="Kabir M.S."/>
            <person name="Jashni M.K."/>
            <person name="Kema G."/>
            <person name="Klaubauf S."/>
            <person name="Lapidus A."/>
            <person name="Levasseur A."/>
            <person name="Lindquist E."/>
            <person name="Mehrabi R."/>
            <person name="Ohm R.A."/>
            <person name="Owen T.J."/>
            <person name="Salamov A."/>
            <person name="Schwelm A."/>
            <person name="Schijlen E."/>
            <person name="Sun H."/>
            <person name="van den Burg H.A."/>
            <person name="van Ham R.C.H.J."/>
            <person name="Zhang S."/>
            <person name="Goodwin S.B."/>
            <person name="Grigoriev I.V."/>
            <person name="Collemare J."/>
            <person name="Bradshaw R.E."/>
        </authorList>
    </citation>
    <scope>NUCLEOTIDE SEQUENCE [LARGE SCALE GENOMIC DNA]</scope>
    <source>
        <strain evidence="3">NZE10 / CBS 128990</strain>
    </source>
</reference>
<dbReference type="HOGENOM" id="CLU_1214730_0_0_1"/>
<dbReference type="InterPro" id="IPR045518">
    <property type="entry name" value="2EXR"/>
</dbReference>
<protein>
    <recommendedName>
        <fullName evidence="1">2EXR domain-containing protein</fullName>
    </recommendedName>
</protein>
<dbReference type="OrthoDB" id="3816007at2759"/>
<dbReference type="PANTHER" id="PTHR42085">
    <property type="entry name" value="F-BOX DOMAIN-CONTAINING PROTEIN"/>
    <property type="match status" value="1"/>
</dbReference>
<dbReference type="EMBL" id="KB446547">
    <property type="protein sequence ID" value="EME38397.1"/>
    <property type="molecule type" value="Genomic_DNA"/>
</dbReference>
<dbReference type="InterPro" id="IPR038883">
    <property type="entry name" value="AN11006-like"/>
</dbReference>
<dbReference type="OMA" id="AKHCTEM"/>
<feature type="domain" description="2EXR" evidence="1">
    <location>
        <begin position="7"/>
        <end position="81"/>
    </location>
</feature>
<accession>N1PBJ1</accession>
<name>N1PBJ1_DOTSN</name>
<evidence type="ECO:0000313" key="3">
    <source>
        <dbReference type="Proteomes" id="UP000016933"/>
    </source>
</evidence>
<dbReference type="PANTHER" id="PTHR42085:SF2">
    <property type="entry name" value="F-BOX DOMAIN-CONTAINING PROTEIN"/>
    <property type="match status" value="1"/>
</dbReference>
<gene>
    <name evidence="2" type="ORF">DOTSEDRAFT_39411</name>
</gene>
<reference evidence="2 3" key="2">
    <citation type="journal article" date="2012" name="PLoS Pathog.">
        <title>Diverse lifestyles and strategies of plant pathogenesis encoded in the genomes of eighteen Dothideomycetes fungi.</title>
        <authorList>
            <person name="Ohm R.A."/>
            <person name="Feau N."/>
            <person name="Henrissat B."/>
            <person name="Schoch C.L."/>
            <person name="Horwitz B.A."/>
            <person name="Barry K.W."/>
            <person name="Condon B.J."/>
            <person name="Copeland A.C."/>
            <person name="Dhillon B."/>
            <person name="Glaser F."/>
            <person name="Hesse C.N."/>
            <person name="Kosti I."/>
            <person name="LaButti K."/>
            <person name="Lindquist E.A."/>
            <person name="Lucas S."/>
            <person name="Salamov A.A."/>
            <person name="Bradshaw R.E."/>
            <person name="Ciuffetti L."/>
            <person name="Hamelin R.C."/>
            <person name="Kema G.H.J."/>
            <person name="Lawrence C."/>
            <person name="Scott J.A."/>
            <person name="Spatafora J.W."/>
            <person name="Turgeon B.G."/>
            <person name="de Wit P.J.G.M."/>
            <person name="Zhong S."/>
            <person name="Goodwin S.B."/>
            <person name="Grigoriev I.V."/>
        </authorList>
    </citation>
    <scope>NUCLEOTIDE SEQUENCE [LARGE SCALE GENOMIC DNA]</scope>
    <source>
        <strain evidence="3">NZE10 / CBS 128990</strain>
    </source>
</reference>
<dbReference type="Proteomes" id="UP000016933">
    <property type="component" value="Unassembled WGS sequence"/>
</dbReference>
<sequence length="228" mass="26097">MDRSPISKLPAELRNRIFELALHQDRIVLRPYPPDPEVTSSPTRRRLYLSKETNRQHFHPTALAQTCRQLHNETTAVFYSTNIFVVNTWRHDYPALITQLRHAISPANSAALRKLILYQRLGSGLTSTIPLDKAVMERSLEAGNHGDVSEIEIHYHLGDGVEGILRSGGDRVSAEIETLAKHCTEMQRLGNRDRARGAIEETECLKRFWCLNNKKQSLRLARRVLSKR</sequence>
<dbReference type="AlphaFoldDB" id="N1PBJ1"/>
<dbReference type="Pfam" id="PF20150">
    <property type="entry name" value="2EXR"/>
    <property type="match status" value="1"/>
</dbReference>
<organism evidence="2 3">
    <name type="scientific">Dothistroma septosporum (strain NZE10 / CBS 128990)</name>
    <name type="common">Red band needle blight fungus</name>
    <name type="synonym">Mycosphaerella pini</name>
    <dbReference type="NCBI Taxonomy" id="675120"/>
    <lineage>
        <taxon>Eukaryota</taxon>
        <taxon>Fungi</taxon>
        <taxon>Dikarya</taxon>
        <taxon>Ascomycota</taxon>
        <taxon>Pezizomycotina</taxon>
        <taxon>Dothideomycetes</taxon>
        <taxon>Dothideomycetidae</taxon>
        <taxon>Mycosphaerellales</taxon>
        <taxon>Mycosphaerellaceae</taxon>
        <taxon>Dothistroma</taxon>
    </lineage>
</organism>
<keyword evidence="3" id="KW-1185">Reference proteome</keyword>
<evidence type="ECO:0000313" key="2">
    <source>
        <dbReference type="EMBL" id="EME38397.1"/>
    </source>
</evidence>